<reference evidence="6" key="2">
    <citation type="journal article" date="2021" name="Sci. Rep.">
        <title>The distribution of antibiotic resistance genes in chicken gut microbiota commensals.</title>
        <authorList>
            <person name="Juricova H."/>
            <person name="Matiasovicova J."/>
            <person name="Kubasova T."/>
            <person name="Cejkova D."/>
            <person name="Rychlik I."/>
        </authorList>
    </citation>
    <scope>NUCLEOTIDE SEQUENCE</scope>
    <source>
        <strain evidence="6">An420c</strain>
    </source>
</reference>
<dbReference type="PANTHER" id="PTHR33545:SF5">
    <property type="entry name" value="UPF0750 MEMBRANE PROTEIN YITT"/>
    <property type="match status" value="1"/>
</dbReference>
<name>A0A939BD58_9CLOT</name>
<dbReference type="AlphaFoldDB" id="A0A939BD58"/>
<keyword evidence="2" id="KW-1003">Cell membrane</keyword>
<dbReference type="Pfam" id="PF02588">
    <property type="entry name" value="YitT_membrane"/>
    <property type="match status" value="1"/>
</dbReference>
<dbReference type="Pfam" id="PF10035">
    <property type="entry name" value="DUF2179"/>
    <property type="match status" value="1"/>
</dbReference>
<dbReference type="InterPro" id="IPR015867">
    <property type="entry name" value="N-reg_PII/ATP_PRibTrfase_C"/>
</dbReference>
<keyword evidence="3" id="KW-0812">Transmembrane</keyword>
<evidence type="ECO:0000256" key="4">
    <source>
        <dbReference type="ARBA" id="ARBA00022989"/>
    </source>
</evidence>
<reference evidence="6" key="1">
    <citation type="submission" date="2020-08" db="EMBL/GenBank/DDBJ databases">
        <authorList>
            <person name="Cejkova D."/>
            <person name="Kubasova T."/>
            <person name="Jahodarova E."/>
            <person name="Rychlik I."/>
        </authorList>
    </citation>
    <scope>NUCLEOTIDE SEQUENCE</scope>
    <source>
        <strain evidence="6">An420c</strain>
    </source>
</reference>
<dbReference type="PANTHER" id="PTHR33545">
    <property type="entry name" value="UPF0750 MEMBRANE PROTEIN YITT-RELATED"/>
    <property type="match status" value="1"/>
</dbReference>
<dbReference type="Gene3D" id="3.30.70.120">
    <property type="match status" value="1"/>
</dbReference>
<gene>
    <name evidence="6" type="ORF">H6A13_10740</name>
</gene>
<keyword evidence="7" id="KW-1185">Reference proteome</keyword>
<evidence type="ECO:0000256" key="1">
    <source>
        <dbReference type="ARBA" id="ARBA00004651"/>
    </source>
</evidence>
<dbReference type="GO" id="GO:0005886">
    <property type="term" value="C:plasma membrane"/>
    <property type="evidence" value="ECO:0007669"/>
    <property type="project" value="UniProtKB-SubCell"/>
</dbReference>
<evidence type="ECO:0000313" key="6">
    <source>
        <dbReference type="EMBL" id="MBM6827562.1"/>
    </source>
</evidence>
<dbReference type="Proteomes" id="UP000713880">
    <property type="component" value="Unassembled WGS sequence"/>
</dbReference>
<protein>
    <submittedName>
        <fullName evidence="6">YitT family protein</fullName>
    </submittedName>
</protein>
<keyword evidence="5" id="KW-0472">Membrane</keyword>
<dbReference type="InterPro" id="IPR003740">
    <property type="entry name" value="YitT"/>
</dbReference>
<keyword evidence="4" id="KW-1133">Transmembrane helix</keyword>
<organism evidence="6 7">
    <name type="scientific">Mordavella massiliensis</name>
    <dbReference type="NCBI Taxonomy" id="1871024"/>
    <lineage>
        <taxon>Bacteria</taxon>
        <taxon>Bacillati</taxon>
        <taxon>Bacillota</taxon>
        <taxon>Clostridia</taxon>
        <taxon>Eubacteriales</taxon>
        <taxon>Clostridiaceae</taxon>
        <taxon>Mordavella</taxon>
    </lineage>
</organism>
<evidence type="ECO:0000256" key="5">
    <source>
        <dbReference type="ARBA" id="ARBA00023136"/>
    </source>
</evidence>
<dbReference type="EMBL" id="JACJLV010000042">
    <property type="protein sequence ID" value="MBM6827562.1"/>
    <property type="molecule type" value="Genomic_DNA"/>
</dbReference>
<sequence length="282" mass="31763">MLIAGCLCCSISTNWILIPNGLAAPGITGISLTVEHFTGINYSFVYYAITILILITTWFTLGKKDASNIVILSILYPAVLSVLSFVDIQIVFEDKLIALAVFGVIYGVGIGIPYRIGFSYGGDDTVAKILKKCVWKSIELKKIYYFEEVLIILFMATAFDLDTLAYAFAGQLIYVNAMNYVVFNLGPKLYDMQIIGDQKMEEVEDFIINTIHKSVTIYHDAVGGYSREPKVQMSCVCNSKEYIQLREFIKKGSYNCFIKVIPLVHVFGQNRDFHRLDDENIE</sequence>
<dbReference type="InterPro" id="IPR051461">
    <property type="entry name" value="UPF0750_membrane"/>
</dbReference>
<evidence type="ECO:0000313" key="7">
    <source>
        <dbReference type="Proteomes" id="UP000713880"/>
    </source>
</evidence>
<comment type="subcellular location">
    <subcellularLocation>
        <location evidence="1">Cell membrane</location>
        <topology evidence="1">Multi-pass membrane protein</topology>
    </subcellularLocation>
</comment>
<accession>A0A939BD58</accession>
<comment type="caution">
    <text evidence="6">The sequence shown here is derived from an EMBL/GenBank/DDBJ whole genome shotgun (WGS) entry which is preliminary data.</text>
</comment>
<evidence type="ECO:0000256" key="2">
    <source>
        <dbReference type="ARBA" id="ARBA00022475"/>
    </source>
</evidence>
<proteinExistence type="predicted"/>
<evidence type="ECO:0000256" key="3">
    <source>
        <dbReference type="ARBA" id="ARBA00022692"/>
    </source>
</evidence>
<dbReference type="InterPro" id="IPR019264">
    <property type="entry name" value="DUF2179"/>
</dbReference>